<dbReference type="PANTHER" id="PTHR41244:SF1">
    <property type="entry name" value="GLYCOSYLTRANSFERASE"/>
    <property type="match status" value="1"/>
</dbReference>
<feature type="domain" description="Ig-like" evidence="2">
    <location>
        <begin position="1641"/>
        <end position="1712"/>
    </location>
</feature>
<dbReference type="Pfam" id="PF22585">
    <property type="entry name" value="Sialidase-like_CBM"/>
    <property type="match status" value="1"/>
</dbReference>
<dbReference type="InterPro" id="IPR013320">
    <property type="entry name" value="ConA-like_dom_sf"/>
</dbReference>
<comment type="caution">
    <text evidence="4">The sequence shown here is derived from an EMBL/GenBank/DDBJ whole genome shotgun (WGS) entry which is preliminary data.</text>
</comment>
<organism evidence="4 5">
    <name type="scientific">Paenibacillus germinis</name>
    <dbReference type="NCBI Taxonomy" id="2654979"/>
    <lineage>
        <taxon>Bacteria</taxon>
        <taxon>Bacillati</taxon>
        <taxon>Bacillota</taxon>
        <taxon>Bacilli</taxon>
        <taxon>Bacillales</taxon>
        <taxon>Paenibacillaceae</taxon>
        <taxon>Paenibacillus</taxon>
    </lineage>
</organism>
<feature type="domain" description="BT-1020-like structural beta-sandwich" evidence="3">
    <location>
        <begin position="110"/>
        <end position="223"/>
    </location>
</feature>
<evidence type="ECO:0000313" key="4">
    <source>
        <dbReference type="EMBL" id="NOU91260.1"/>
    </source>
</evidence>
<feature type="domain" description="Ig-like" evidence="2">
    <location>
        <begin position="1545"/>
        <end position="1610"/>
    </location>
</feature>
<evidence type="ECO:0000259" key="3">
    <source>
        <dbReference type="Pfam" id="PF22585"/>
    </source>
</evidence>
<reference evidence="4 5" key="1">
    <citation type="submission" date="2019-10" db="EMBL/GenBank/DDBJ databases">
        <title>Description of Paenibacillus choica sp. nov.</title>
        <authorList>
            <person name="Carlier A."/>
            <person name="Qi S."/>
        </authorList>
    </citation>
    <scope>NUCLEOTIDE SEQUENCE [LARGE SCALE GENOMIC DNA]</scope>
    <source>
        <strain evidence="4 5">LMG 31460</strain>
    </source>
</reference>
<protein>
    <submittedName>
        <fullName evidence="4">Uncharacterized protein</fullName>
    </submittedName>
</protein>
<keyword evidence="1" id="KW-0732">Signal</keyword>
<dbReference type="SUPFAM" id="SSF49899">
    <property type="entry name" value="Concanavalin A-like lectins/glucanases"/>
    <property type="match status" value="1"/>
</dbReference>
<proteinExistence type="predicted"/>
<name>A0ABX1ZD51_9BACL</name>
<evidence type="ECO:0000313" key="5">
    <source>
        <dbReference type="Proteomes" id="UP000658690"/>
    </source>
</evidence>
<accession>A0ABX1ZD51</accession>
<dbReference type="Gene3D" id="3.30.1920.20">
    <property type="match status" value="2"/>
</dbReference>
<feature type="signal peptide" evidence="1">
    <location>
        <begin position="1"/>
        <end position="27"/>
    </location>
</feature>
<dbReference type="EMBL" id="WHOC01000190">
    <property type="protein sequence ID" value="NOU91260.1"/>
    <property type="molecule type" value="Genomic_DNA"/>
</dbReference>
<dbReference type="RefSeq" id="WP_171693964.1">
    <property type="nucleotide sequence ID" value="NZ_WHOC01000190.1"/>
</dbReference>
<dbReference type="Gene3D" id="2.60.120.200">
    <property type="match status" value="1"/>
</dbReference>
<dbReference type="InterPro" id="IPR022038">
    <property type="entry name" value="Ig-like_bact"/>
</dbReference>
<evidence type="ECO:0000256" key="1">
    <source>
        <dbReference type="SAM" id="SignalP"/>
    </source>
</evidence>
<dbReference type="InterPro" id="IPR032719">
    <property type="entry name" value="WbsX"/>
</dbReference>
<dbReference type="PANTHER" id="PTHR41244">
    <property type="entry name" value="RHAMNAN SYNTHESIS F"/>
    <property type="match status" value="1"/>
</dbReference>
<dbReference type="InterPro" id="IPR058094">
    <property type="entry name" value="Ig-like_OmpL47-like"/>
</dbReference>
<dbReference type="InterPro" id="IPR054490">
    <property type="entry name" value="BT_1020-like_b-sandwich_1"/>
</dbReference>
<keyword evidence="5" id="KW-1185">Reference proteome</keyword>
<evidence type="ECO:0000259" key="2">
    <source>
        <dbReference type="Pfam" id="PF12245"/>
    </source>
</evidence>
<feature type="chain" id="PRO_5046954592" evidence="1">
    <location>
        <begin position="28"/>
        <end position="1720"/>
    </location>
</feature>
<gene>
    <name evidence="4" type="ORF">GC102_36880</name>
</gene>
<dbReference type="Pfam" id="PF12245">
    <property type="entry name" value="Big_3_2"/>
    <property type="match status" value="2"/>
</dbReference>
<dbReference type="Proteomes" id="UP000658690">
    <property type="component" value="Unassembled WGS sequence"/>
</dbReference>
<dbReference type="NCBIfam" id="NF047446">
    <property type="entry name" value="barrel_OmpL47"/>
    <property type="match status" value="2"/>
</dbReference>
<dbReference type="Gene3D" id="3.20.20.80">
    <property type="entry name" value="Glycosidases"/>
    <property type="match status" value="1"/>
</dbReference>
<sequence>MKQAFLYKCLTIGILIMLFMNAINVQATANFEPQVAPAMSEGNQPLPDAEDPLASELAENGIMVVDDSFDEGDWDGWYPLAEGGSIIVDEESGGIKLHKIEAAGNLDVMKRISPVSGIVSIEYDVKTDELEKWKCAAYIMDGSNRDIAASVAFDNGNIKIYNGAQLETVQGFNPGQWYHLKLDINTDSDTFDFYIDGQQQWYNAKLRNPINHVGQLLFKMGDSSSGTLYFDNVKVYTGVRGTKAEGSKTPADSASGISDDFEDGQIGMAPDGWAVLENNGFVAVEHTPGSTGKSMKLTKSQMTNVTGASVSATKNFSSMLTGKVTMEYKFLTEEIPSKWKAMYIAENLKNAISLAIDGTNLKILGPSSKTKIIMNNLQANRWYSVKVIADTVKDTLDLFIDNQEYLTDEPFRFTVAGLNKMDFVMAKDSMGTLHIDDVNIKKLEEEVVVQVPGYNPDPAVPGYSLGDYANAEHLPSGIIVEAEEMSLSNYVVEDSQVAHNGKGIAVEKPGLGIAAFSFNGASGYYAVHAGYYEAEGKYDSVYKLKQNGREIDYWLGQYDDDALHVRHAKEYLYINQGDMFTLEGVYGKDPAKLDYVEFSAAISRTLDRGHLIDDSYWQPVGWIPSSWTVGEEGGTASLRKLNDETPFIFDDVSSMKSVWGERPFLPQSEGVVTLDFKVRFVTKADGVSFELRNGAVPAIKLITANGNIEYENTDGSRSVIMPGYMGNVWYGIKVIADLDAGKASVYINGAGHKIEAASFSNPASTLDNVYIRTPEQGVAKLAVNVMELYKGYLIYDNFITTSPGNMPSGWTVQTEGGIGHIQEMRSNLYYDWNSFKLEDTSVGDSVYLSKSYPHQAEQITLEYEFLLPSKVDGMSMVIGSENVPGVKIVTDDGNIAYEAADGAIVKLWENYKGNMWYGMKIVADASLGTADIYVNNIRKASQVFLRNPVNSLNSVQFITPGEATGVMWLDDVKLFQGTYISNVPEPIAASVESPYLVGVQTCDLWREGGHFGYDAIAPYDNRTPLMGYFDEGNPELADWETKWMVEHGIGLYYPAWYRPKGSLGSPVKEPRNSAKLHQGFLNSKYSDRISFAILWENGTGAMDAEDFKENVVNYWIERYFKHPSYLLIDNKPVIGIWKTDDLAGQLGGNSGNAAVFEEIDAALRAEGFAGAIFLAQLSGADAAKSQELKERGYDYTYIYNHTSNEMVKQLDRLQNQKNTNALPAISSISQGWGDEPWGMSERKTNIPLNEWKAGLEWLKSNYMPDNGDEAASLGSRLLLLGNWNEIAEGHALIPSNISGFGYLDGIREVFSTDAPAHTDMVPKDVGLGPYDTLTPKQWSTIGATGNIDKIAPVSVASVSPAEPDGSNGWYKLDATVSISAMDNLSGVAKIEYQVNYGDWITYNGSIPAFGEGIYTVNYRSTDQAGNIEAQQTLTVQIDKTPPTDATLAADIIAPTNTGVTVSISYPADVSMKEYKVGENGTWTAYTSPVLILDNDTVYARGTDAAGNVSNVTTYVVSNIDKIAPVSVASLSPAVPNGSNGWYTSSVTVSVYASDHLSGMEKIEYQVNNGEWITYKGSMPAFSDGIYSVNYRSTDQAGNVEQIQTIEFKIDTTAPTLTVQLDKTSLWPANHKMVAINAALNSRDAVSGVASVVLTSITSNEPDSGQGDIQADLGTAVASFNLRAERLGNGTGRIYTVTYTITDQAGNQTNTSVTVTVPHNQ</sequence>